<name>A0A944QRI1_9GAMM</name>
<evidence type="ECO:0000313" key="2">
    <source>
        <dbReference type="Proteomes" id="UP000770889"/>
    </source>
</evidence>
<dbReference type="Proteomes" id="UP000770889">
    <property type="component" value="Unassembled WGS sequence"/>
</dbReference>
<evidence type="ECO:0000313" key="1">
    <source>
        <dbReference type="EMBL" id="MBT2987798.1"/>
    </source>
</evidence>
<comment type="caution">
    <text evidence="1">The sequence shown here is derived from an EMBL/GenBank/DDBJ whole genome shotgun (WGS) entry which is preliminary data.</text>
</comment>
<dbReference type="Pfam" id="PF05258">
    <property type="entry name" value="DciA"/>
    <property type="match status" value="1"/>
</dbReference>
<organism evidence="1 2">
    <name type="scientific">Candidatus Thiodiazotropha taylori</name>
    <dbReference type="NCBI Taxonomy" id="2792791"/>
    <lineage>
        <taxon>Bacteria</taxon>
        <taxon>Pseudomonadati</taxon>
        <taxon>Pseudomonadota</taxon>
        <taxon>Gammaproteobacteria</taxon>
        <taxon>Chromatiales</taxon>
        <taxon>Sedimenticolaceae</taxon>
        <taxon>Candidatus Thiodiazotropha</taxon>
    </lineage>
</organism>
<dbReference type="InterPro" id="IPR007922">
    <property type="entry name" value="DciA-like"/>
</dbReference>
<protein>
    <submittedName>
        <fullName evidence="1">DUF721 domain-containing protein</fullName>
    </submittedName>
</protein>
<proteinExistence type="predicted"/>
<dbReference type="EMBL" id="JAHHGM010000002">
    <property type="protein sequence ID" value="MBT2987798.1"/>
    <property type="molecule type" value="Genomic_DNA"/>
</dbReference>
<accession>A0A944QRI1</accession>
<reference evidence="1 2" key="1">
    <citation type="submission" date="2021-05" db="EMBL/GenBank/DDBJ databases">
        <title>Genetic and Functional Diversity in Clade A Lucinid endosymbionts from the Bahamas.</title>
        <authorList>
            <person name="Giani N.M."/>
            <person name="Engel A.S."/>
            <person name="Campbell B.J."/>
        </authorList>
    </citation>
    <scope>NUCLEOTIDE SEQUENCE [LARGE SCALE GENOMIC DNA]</scope>
    <source>
        <strain evidence="1">LUC16012Gg_MoonRockCtena</strain>
    </source>
</reference>
<gene>
    <name evidence="1" type="ORF">KME65_02445</name>
</gene>
<sequence>MKWVSKIVASGAIHGKLGKQLASQRALHEQLKLLLPTPLDSQLKASVLQHGRLTLFVASPVWASRFRYLMPQLQRQLQQRGIRVAKVRTAILPDESKRAARIKEGDQPVLSQEVGRQMRQLAKTIEDPLLRDALLRLSRHSKQL</sequence>
<dbReference type="AlphaFoldDB" id="A0A944QRI1"/>